<accession>A0ABQ9GMW9</accession>
<comment type="caution">
    <text evidence="2">The sequence shown here is derived from an EMBL/GenBank/DDBJ whole genome shotgun (WGS) entry which is preliminary data.</text>
</comment>
<sequence length="636" mass="69576">MALAGTNGLLVLHRGALHQEPRSPSHVLMCPVSIPRFQCVPTGLTNAHISVATAQGAEDSTERLPNYHPASRSLTNAHISVATAQGAEDSTERLPNYHPARCKLHKEEGMGQEAAMAFVRDPSQHSPGVKATRTVNSRRTGGQNVSTSHPYGGASFADWCLGGSSRTASTANKTQHPFQSLAESIRERVRPLQKKSHAISSLCTYLFCDSTQTIVSKDIFYEALRWGANITTALAVVQTESGQSYPQRGQLPSKPLFCAVRTTKLEPNVCVAGGGVGVRRSNGLTAREPLVGYPIGYINQREMKPDVPVDSGASTCLVWFLSERERALLDGSTFRYQEPHCRLLHSSRCLLRLCAHFTRLYTRLLVTNGSCRDLPFPPVLSFRRCSIITSITLIGSQDLDIKSRPNIFTHSGKTTRFGAGMQGRGKREIPEKARRTSGNVPHDSQVAKPGETQIEGESNLFLLDGRRVVKPLHARGITFRCKCGRNREHPEITCQPTATSAEFLTCKIPENGSVGIEYDILCVIIGAAVTGWLACSPPTKANWVRSPPGIVPNDAAGRRVFSGISRVRDLALRRNKIPPYPPGFHLTLSNWVVKGGGGEPLPEQEPKSPQSSKRIGGYQRIEPLNPQQERSIRDPE</sequence>
<dbReference type="Proteomes" id="UP001159363">
    <property type="component" value="Chromosome 10"/>
</dbReference>
<evidence type="ECO:0000313" key="2">
    <source>
        <dbReference type="EMBL" id="KAJ8873350.1"/>
    </source>
</evidence>
<feature type="region of interest" description="Disordered" evidence="1">
    <location>
        <begin position="123"/>
        <end position="148"/>
    </location>
</feature>
<proteinExistence type="predicted"/>
<name>A0ABQ9GMW9_9NEOP</name>
<dbReference type="EMBL" id="JARBHB010000011">
    <property type="protein sequence ID" value="KAJ8873350.1"/>
    <property type="molecule type" value="Genomic_DNA"/>
</dbReference>
<evidence type="ECO:0000313" key="3">
    <source>
        <dbReference type="Proteomes" id="UP001159363"/>
    </source>
</evidence>
<organism evidence="2 3">
    <name type="scientific">Dryococelus australis</name>
    <dbReference type="NCBI Taxonomy" id="614101"/>
    <lineage>
        <taxon>Eukaryota</taxon>
        <taxon>Metazoa</taxon>
        <taxon>Ecdysozoa</taxon>
        <taxon>Arthropoda</taxon>
        <taxon>Hexapoda</taxon>
        <taxon>Insecta</taxon>
        <taxon>Pterygota</taxon>
        <taxon>Neoptera</taxon>
        <taxon>Polyneoptera</taxon>
        <taxon>Phasmatodea</taxon>
        <taxon>Verophasmatodea</taxon>
        <taxon>Anareolatae</taxon>
        <taxon>Phasmatidae</taxon>
        <taxon>Eurycanthinae</taxon>
        <taxon>Dryococelus</taxon>
    </lineage>
</organism>
<feature type="region of interest" description="Disordered" evidence="1">
    <location>
        <begin position="412"/>
        <end position="447"/>
    </location>
</feature>
<feature type="compositionally biased region" description="Polar residues" evidence="1">
    <location>
        <begin position="133"/>
        <end position="148"/>
    </location>
</feature>
<evidence type="ECO:0000256" key="1">
    <source>
        <dbReference type="SAM" id="MobiDB-lite"/>
    </source>
</evidence>
<protein>
    <submittedName>
        <fullName evidence="2">Uncharacterized protein</fullName>
    </submittedName>
</protein>
<feature type="region of interest" description="Disordered" evidence="1">
    <location>
        <begin position="596"/>
        <end position="636"/>
    </location>
</feature>
<keyword evidence="3" id="KW-1185">Reference proteome</keyword>
<feature type="compositionally biased region" description="Basic and acidic residues" evidence="1">
    <location>
        <begin position="425"/>
        <end position="434"/>
    </location>
</feature>
<reference evidence="2 3" key="1">
    <citation type="submission" date="2023-02" db="EMBL/GenBank/DDBJ databases">
        <title>LHISI_Scaffold_Assembly.</title>
        <authorList>
            <person name="Stuart O.P."/>
            <person name="Cleave R."/>
            <person name="Magrath M.J.L."/>
            <person name="Mikheyev A.S."/>
        </authorList>
    </citation>
    <scope>NUCLEOTIDE SEQUENCE [LARGE SCALE GENOMIC DNA]</scope>
    <source>
        <strain evidence="2">Daus_M_001</strain>
        <tissue evidence="2">Leg muscle</tissue>
    </source>
</reference>
<gene>
    <name evidence="2" type="ORF">PR048_026984</name>
</gene>